<dbReference type="EMBL" id="FNCP01000026">
    <property type="protein sequence ID" value="SDI09961.1"/>
    <property type="molecule type" value="Genomic_DNA"/>
</dbReference>
<dbReference type="Gene3D" id="1.10.510.10">
    <property type="entry name" value="Transferase(Phosphotransferase) domain 1"/>
    <property type="match status" value="1"/>
</dbReference>
<dbReference type="Proteomes" id="UP000198656">
    <property type="component" value="Unassembled WGS sequence"/>
</dbReference>
<organism evidence="1 2">
    <name type="scientific">Desulfosporosinus hippei DSM 8344</name>
    <dbReference type="NCBI Taxonomy" id="1121419"/>
    <lineage>
        <taxon>Bacteria</taxon>
        <taxon>Bacillati</taxon>
        <taxon>Bacillota</taxon>
        <taxon>Clostridia</taxon>
        <taxon>Eubacteriales</taxon>
        <taxon>Desulfitobacteriaceae</taxon>
        <taxon>Desulfosporosinus</taxon>
    </lineage>
</organism>
<dbReference type="InterPro" id="IPR011009">
    <property type="entry name" value="Kinase-like_dom_sf"/>
</dbReference>
<accession>A0A1G8HTY3</accession>
<sequence>MEWDIAKRELSKVKVSSNGKNELVLVQAKSNKLKCIGRGTDAAVFRFISAPQYAYKVFSNDKLEKLEQESKVYLKLGYSKYFPVYYGKGLNYLVISYEAGITLYDCLLQGIHIPKQVIIEVDNAIDYVLSRGLNPRDIHLKNILFHEGQVKLVDVSEYLEPGNDKRWEYLKEGYTEHYHLFDGKALPFWLLENVRKWYNQTRPERLNLQDFVKDLINPFQERLRF</sequence>
<dbReference type="OrthoDB" id="529320at2"/>
<dbReference type="AlphaFoldDB" id="A0A1G8HTY3"/>
<dbReference type="RefSeq" id="WP_092335132.1">
    <property type="nucleotide sequence ID" value="NZ_FNCP01000026.1"/>
</dbReference>
<evidence type="ECO:0000313" key="1">
    <source>
        <dbReference type="EMBL" id="SDI09961.1"/>
    </source>
</evidence>
<evidence type="ECO:0000313" key="2">
    <source>
        <dbReference type="Proteomes" id="UP000198656"/>
    </source>
</evidence>
<protein>
    <recommendedName>
        <fullName evidence="3">Serine/threonine protein kinase</fullName>
    </recommendedName>
</protein>
<reference evidence="2" key="1">
    <citation type="submission" date="2016-10" db="EMBL/GenBank/DDBJ databases">
        <authorList>
            <person name="Varghese N."/>
            <person name="Submissions S."/>
        </authorList>
    </citation>
    <scope>NUCLEOTIDE SEQUENCE [LARGE SCALE GENOMIC DNA]</scope>
    <source>
        <strain evidence="2">DSM 8344</strain>
    </source>
</reference>
<keyword evidence="2" id="KW-1185">Reference proteome</keyword>
<dbReference type="SUPFAM" id="SSF56112">
    <property type="entry name" value="Protein kinase-like (PK-like)"/>
    <property type="match status" value="1"/>
</dbReference>
<name>A0A1G8HTY3_9FIRM</name>
<evidence type="ECO:0008006" key="3">
    <source>
        <dbReference type="Google" id="ProtNLM"/>
    </source>
</evidence>
<gene>
    <name evidence="1" type="ORF">SAMN05443529_12659</name>
</gene>
<proteinExistence type="predicted"/>
<dbReference type="STRING" id="1121419.SAMN05443529_12659"/>